<keyword evidence="5 7" id="KW-0234">DNA repair</keyword>
<dbReference type="InterPro" id="IPR010994">
    <property type="entry name" value="RuvA_2-like"/>
</dbReference>
<evidence type="ECO:0000256" key="6">
    <source>
        <dbReference type="ARBA" id="ARBA00023236"/>
    </source>
</evidence>
<evidence type="ECO:0000259" key="10">
    <source>
        <dbReference type="PROSITE" id="PS50165"/>
    </source>
</evidence>
<dbReference type="CDD" id="cd10434">
    <property type="entry name" value="GIY-YIG_UvrC_Cho"/>
    <property type="match status" value="1"/>
</dbReference>
<evidence type="ECO:0000256" key="1">
    <source>
        <dbReference type="ARBA" id="ARBA00022490"/>
    </source>
</evidence>
<dbReference type="InterPro" id="IPR001162">
    <property type="entry name" value="UvrC_RNase_H_dom"/>
</dbReference>
<dbReference type="EMBL" id="DTHO01000001">
    <property type="protein sequence ID" value="HGG98834.1"/>
    <property type="molecule type" value="Genomic_DNA"/>
</dbReference>
<dbReference type="NCBIfam" id="TIGR00194">
    <property type="entry name" value="uvrC"/>
    <property type="match status" value="1"/>
</dbReference>
<evidence type="ECO:0000259" key="9">
    <source>
        <dbReference type="PROSITE" id="PS50164"/>
    </source>
</evidence>
<dbReference type="InterPro" id="IPR036876">
    <property type="entry name" value="UVR_dom_sf"/>
</dbReference>
<dbReference type="SUPFAM" id="SSF46600">
    <property type="entry name" value="C-terminal UvrC-binding domain of UvrB"/>
    <property type="match status" value="1"/>
</dbReference>
<dbReference type="Pfam" id="PF02151">
    <property type="entry name" value="UVR"/>
    <property type="match status" value="1"/>
</dbReference>
<dbReference type="NCBIfam" id="NF001824">
    <property type="entry name" value="PRK00558.1-5"/>
    <property type="match status" value="1"/>
</dbReference>
<dbReference type="Gene3D" id="3.30.420.340">
    <property type="entry name" value="UvrC, RNAse H endonuclease domain"/>
    <property type="match status" value="1"/>
</dbReference>
<dbReference type="PANTHER" id="PTHR30562:SF1">
    <property type="entry name" value="UVRABC SYSTEM PROTEIN C"/>
    <property type="match status" value="1"/>
</dbReference>
<dbReference type="PROSITE" id="PS50164">
    <property type="entry name" value="GIY_YIG"/>
    <property type="match status" value="1"/>
</dbReference>
<comment type="subcellular location">
    <subcellularLocation>
        <location evidence="7">Cytoplasm</location>
    </subcellularLocation>
</comment>
<proteinExistence type="inferred from homology"/>
<feature type="domain" description="GIY-YIG" evidence="9">
    <location>
        <begin position="9"/>
        <end position="87"/>
    </location>
</feature>
<dbReference type="PROSITE" id="PS50151">
    <property type="entry name" value="UVR"/>
    <property type="match status" value="1"/>
</dbReference>
<dbReference type="Gene3D" id="1.10.150.20">
    <property type="entry name" value="5' to 3' exonuclease, C-terminal subdomain"/>
    <property type="match status" value="1"/>
</dbReference>
<evidence type="ECO:0000256" key="7">
    <source>
        <dbReference type="HAMAP-Rule" id="MF_00203"/>
    </source>
</evidence>
<dbReference type="GO" id="GO:0006289">
    <property type="term" value="P:nucleotide-excision repair"/>
    <property type="evidence" value="ECO:0007669"/>
    <property type="project" value="UniProtKB-UniRule"/>
</dbReference>
<dbReference type="Pfam" id="PF08459">
    <property type="entry name" value="UvrC_RNaseH_dom"/>
    <property type="match status" value="1"/>
</dbReference>
<dbReference type="GO" id="GO:0003677">
    <property type="term" value="F:DNA binding"/>
    <property type="evidence" value="ECO:0007669"/>
    <property type="project" value="UniProtKB-UniRule"/>
</dbReference>
<dbReference type="SMART" id="SM00465">
    <property type="entry name" value="GIYc"/>
    <property type="match status" value="1"/>
</dbReference>
<comment type="subunit">
    <text evidence="7">Interacts with UvrB in an incision complex.</text>
</comment>
<dbReference type="GO" id="GO:0009380">
    <property type="term" value="C:excinuclease repair complex"/>
    <property type="evidence" value="ECO:0007669"/>
    <property type="project" value="InterPro"/>
</dbReference>
<dbReference type="PANTHER" id="PTHR30562">
    <property type="entry name" value="UVRC/OXIDOREDUCTASE"/>
    <property type="match status" value="1"/>
</dbReference>
<dbReference type="FunFam" id="3.30.420.340:FF:000004">
    <property type="entry name" value="UvrABC system protein C"/>
    <property type="match status" value="1"/>
</dbReference>
<dbReference type="HAMAP" id="MF_00203">
    <property type="entry name" value="UvrC"/>
    <property type="match status" value="1"/>
</dbReference>
<feature type="domain" description="UvrC family homology region profile" evidence="10">
    <location>
        <begin position="247"/>
        <end position="470"/>
    </location>
</feature>
<keyword evidence="3 7" id="KW-0228">DNA excision</keyword>
<dbReference type="GO" id="GO:0005737">
    <property type="term" value="C:cytoplasm"/>
    <property type="evidence" value="ECO:0007669"/>
    <property type="project" value="UniProtKB-SubCell"/>
</dbReference>
<dbReference type="SUPFAM" id="SSF47781">
    <property type="entry name" value="RuvA domain 2-like"/>
    <property type="match status" value="1"/>
</dbReference>
<dbReference type="PROSITE" id="PS50165">
    <property type="entry name" value="UVRC"/>
    <property type="match status" value="1"/>
</dbReference>
<protein>
    <recommendedName>
        <fullName evidence="7">UvrABC system protein C</fullName>
        <shortName evidence="7">Protein UvrC</shortName>
    </recommendedName>
    <alternativeName>
        <fullName evidence="7">Excinuclease ABC subunit C</fullName>
    </alternativeName>
</protein>
<dbReference type="GO" id="GO:0009432">
    <property type="term" value="P:SOS response"/>
    <property type="evidence" value="ECO:0007669"/>
    <property type="project" value="UniProtKB-UniRule"/>
</dbReference>
<evidence type="ECO:0000256" key="3">
    <source>
        <dbReference type="ARBA" id="ARBA00022769"/>
    </source>
</evidence>
<gene>
    <name evidence="7 11" type="primary">uvrC</name>
    <name evidence="11" type="ORF">ENV75_00015</name>
</gene>
<dbReference type="InterPro" id="IPR000305">
    <property type="entry name" value="GIY-YIG_endonuc"/>
</dbReference>
<accession>A0A7C4AIE6</accession>
<dbReference type="InterPro" id="IPR038476">
    <property type="entry name" value="UvrC_RNase_H_dom_sf"/>
</dbReference>
<dbReference type="Pfam" id="PF14520">
    <property type="entry name" value="HHH_5"/>
    <property type="match status" value="1"/>
</dbReference>
<name>A0A7C4AIE6_9BACT</name>
<dbReference type="Gene3D" id="4.10.860.10">
    <property type="entry name" value="UVR domain"/>
    <property type="match status" value="1"/>
</dbReference>
<evidence type="ECO:0000256" key="5">
    <source>
        <dbReference type="ARBA" id="ARBA00023204"/>
    </source>
</evidence>
<dbReference type="InterPro" id="IPR047296">
    <property type="entry name" value="GIY-YIG_UvrC_Cho"/>
</dbReference>
<evidence type="ECO:0000256" key="2">
    <source>
        <dbReference type="ARBA" id="ARBA00022763"/>
    </source>
</evidence>
<dbReference type="InterPro" id="IPR050066">
    <property type="entry name" value="UvrABC_protein_C"/>
</dbReference>
<comment type="function">
    <text evidence="7">The UvrABC repair system catalyzes the recognition and processing of DNA lesions. UvrC both incises the 5' and 3' sides of the lesion. The N-terminal half is responsible for the 3' incision and the C-terminal half is responsible for the 5' incision.</text>
</comment>
<feature type="domain" description="UVR" evidence="8">
    <location>
        <begin position="196"/>
        <end position="231"/>
    </location>
</feature>
<reference evidence="11" key="1">
    <citation type="journal article" date="2020" name="mSystems">
        <title>Genome- and Community-Level Interaction Insights into Carbon Utilization and Element Cycling Functions of Hydrothermarchaeota in Hydrothermal Sediment.</title>
        <authorList>
            <person name="Zhou Z."/>
            <person name="Liu Y."/>
            <person name="Xu W."/>
            <person name="Pan J."/>
            <person name="Luo Z.H."/>
            <person name="Li M."/>
        </authorList>
    </citation>
    <scope>NUCLEOTIDE SEQUENCE [LARGE SCALE GENOMIC DNA]</scope>
    <source>
        <strain evidence="11">SpSt-788</strain>
    </source>
</reference>
<dbReference type="InterPro" id="IPR035901">
    <property type="entry name" value="GIY-YIG_endonuc_sf"/>
</dbReference>
<comment type="similarity">
    <text evidence="7">Belongs to the UvrC family.</text>
</comment>
<keyword evidence="6 7" id="KW-0742">SOS response</keyword>
<keyword evidence="2 7" id="KW-0227">DNA damage</keyword>
<sequence>MIELSAIPSLSGVYLFKDRKGKIIYVGKAKNLKNRLKSYFQHGEPDPRKSRMIELVKDFSYIVTSNEFEALILEANLIKEHKPPFNVLLRDDKNYPYLKITITEEWPKIEVVRKPKKDGNLYFGPYVPAQTMWEALSFIRRNFPIRTCKYNLNRPIRPCVQYQMKRCPAPCAGLIDKKEYMKGVEEAVLFLKGKRKQLIESLRQRMQKLSEDLKFEEAARLRDQIKKLERIFDKQRVVSLNLEDIDVIGVYIENSKISVNVLFVRNGLLVGSRDYIIKKAFYETTGNLLRSIIEALYSKDVLIPPSIIILQNIPENAEEIKKWLEEKRSDTVRLRKPFSKEEKDLINMAINNAKIHLKSRLSPFETTLNELKQRLNLKEFPSKIGAFDVSTLFGMHSVGSFIYWEDGTFNKNYYRHLKIKETQGIDDYSSMKEIVYRVVKKFDTEDGVPKPDFILIDGGRGHLNSALKVVDELKEEINVFAIAKEPDRLIFPDGMELLLEDNRPSSILLRKIRDEAHRFAISYHKKLRKKAAFTSLLEKIPGIGKKRRLTLLKHYGSVSRIKEASEEDIALLPGFTLKLAKRVLERLNREL</sequence>
<organism evidence="11">
    <name type="scientific">Thermodesulfovibrio aggregans</name>
    <dbReference type="NCBI Taxonomy" id="86166"/>
    <lineage>
        <taxon>Bacteria</taxon>
        <taxon>Pseudomonadati</taxon>
        <taxon>Nitrospirota</taxon>
        <taxon>Thermodesulfovibrionia</taxon>
        <taxon>Thermodesulfovibrionales</taxon>
        <taxon>Thermodesulfovibrionaceae</taxon>
        <taxon>Thermodesulfovibrio</taxon>
    </lineage>
</organism>
<dbReference type="FunFam" id="3.40.1440.10:FF:000001">
    <property type="entry name" value="UvrABC system protein C"/>
    <property type="match status" value="1"/>
</dbReference>
<dbReference type="Gene3D" id="3.40.1440.10">
    <property type="entry name" value="GIY-YIG endonuclease"/>
    <property type="match status" value="1"/>
</dbReference>
<dbReference type="Pfam" id="PF22920">
    <property type="entry name" value="UvrC_RNaseH"/>
    <property type="match status" value="1"/>
</dbReference>
<keyword evidence="4 7" id="KW-0267">Excision nuclease</keyword>
<evidence type="ECO:0000259" key="8">
    <source>
        <dbReference type="PROSITE" id="PS50151"/>
    </source>
</evidence>
<evidence type="ECO:0000256" key="4">
    <source>
        <dbReference type="ARBA" id="ARBA00022881"/>
    </source>
</evidence>
<comment type="caution">
    <text evidence="11">The sequence shown here is derived from an EMBL/GenBank/DDBJ whole genome shotgun (WGS) entry which is preliminary data.</text>
</comment>
<evidence type="ECO:0000313" key="11">
    <source>
        <dbReference type="EMBL" id="HGG98834.1"/>
    </source>
</evidence>
<keyword evidence="1 7" id="KW-0963">Cytoplasm</keyword>
<dbReference type="SUPFAM" id="SSF82771">
    <property type="entry name" value="GIY-YIG endonuclease"/>
    <property type="match status" value="1"/>
</dbReference>
<dbReference type="Pfam" id="PF01541">
    <property type="entry name" value="GIY-YIG"/>
    <property type="match status" value="1"/>
</dbReference>
<dbReference type="AlphaFoldDB" id="A0A7C4AIE6"/>
<dbReference type="GO" id="GO:0009381">
    <property type="term" value="F:excinuclease ABC activity"/>
    <property type="evidence" value="ECO:0007669"/>
    <property type="project" value="UniProtKB-UniRule"/>
</dbReference>
<dbReference type="InterPro" id="IPR001943">
    <property type="entry name" value="UVR_dom"/>
</dbReference>
<dbReference type="InterPro" id="IPR004791">
    <property type="entry name" value="UvrC"/>
</dbReference>